<keyword evidence="3" id="KW-1185">Reference proteome</keyword>
<dbReference type="Proteomes" id="UP000007058">
    <property type="component" value="Chromosome"/>
</dbReference>
<name>Q2W3U0_PARM1</name>
<dbReference type="AlphaFoldDB" id="Q2W3U0"/>
<feature type="region of interest" description="Disordered" evidence="1">
    <location>
        <begin position="50"/>
        <end position="69"/>
    </location>
</feature>
<dbReference type="HOGENOM" id="CLU_2770977_0_0_5"/>
<evidence type="ECO:0000313" key="3">
    <source>
        <dbReference type="Proteomes" id="UP000007058"/>
    </source>
</evidence>
<gene>
    <name evidence="2" type="ordered locus">amb2681</name>
</gene>
<evidence type="ECO:0000256" key="1">
    <source>
        <dbReference type="SAM" id="MobiDB-lite"/>
    </source>
</evidence>
<organism evidence="2 3">
    <name type="scientific">Paramagnetospirillum magneticum (strain ATCC 700264 / AMB-1)</name>
    <name type="common">Magnetospirillum magneticum</name>
    <dbReference type="NCBI Taxonomy" id="342108"/>
    <lineage>
        <taxon>Bacteria</taxon>
        <taxon>Pseudomonadati</taxon>
        <taxon>Pseudomonadota</taxon>
        <taxon>Alphaproteobacteria</taxon>
        <taxon>Rhodospirillales</taxon>
        <taxon>Magnetospirillaceae</taxon>
        <taxon>Paramagnetospirillum</taxon>
    </lineage>
</organism>
<sequence>MILPAGHRNAAPALIRRAFCYLGSLAAGLRALVSLPSSKMLNRLRRKPGVSADSGLTVTDGSSVGPFME</sequence>
<reference evidence="2 3" key="1">
    <citation type="journal article" date="2005" name="DNA Res.">
        <title>Complete genome sequence of the facultative anaerobic magnetotactic bacterium Magnetospirillum sp. strain AMB-1.</title>
        <authorList>
            <person name="Matsunaga T."/>
            <person name="Okamura Y."/>
            <person name="Fukuda Y."/>
            <person name="Wahyudi A.T."/>
            <person name="Murase Y."/>
            <person name="Takeyama H."/>
        </authorList>
    </citation>
    <scope>NUCLEOTIDE SEQUENCE [LARGE SCALE GENOMIC DNA]</scope>
    <source>
        <strain evidence="3">ATCC 700264 / AMB-1</strain>
    </source>
</reference>
<accession>Q2W3U0</accession>
<evidence type="ECO:0000313" key="2">
    <source>
        <dbReference type="EMBL" id="BAE51485.1"/>
    </source>
</evidence>
<proteinExistence type="predicted"/>
<dbReference type="KEGG" id="mag:amb2681"/>
<protein>
    <submittedName>
        <fullName evidence="2">Uncharacterized protein</fullName>
    </submittedName>
</protein>
<dbReference type="EMBL" id="AP007255">
    <property type="protein sequence ID" value="BAE51485.1"/>
    <property type="molecule type" value="Genomic_DNA"/>
</dbReference>